<dbReference type="HOGENOM" id="CLU_133073_0_0_11"/>
<reference evidence="1 2" key="1">
    <citation type="journal article" date="2009" name="Stand. Genomic Sci.">
        <title>Complete genome sequence of Acidimicrobium ferrooxidans type strain (ICP).</title>
        <authorList>
            <person name="Clum A."/>
            <person name="Nolan M."/>
            <person name="Lang E."/>
            <person name="Glavina Del Rio T."/>
            <person name="Tice H."/>
            <person name="Copeland A."/>
            <person name="Cheng J.F."/>
            <person name="Lucas S."/>
            <person name="Chen F."/>
            <person name="Bruce D."/>
            <person name="Goodwin L."/>
            <person name="Pitluck S."/>
            <person name="Ivanova N."/>
            <person name="Mavrommatis K."/>
            <person name="Mikhailova N."/>
            <person name="Pati A."/>
            <person name="Chen A."/>
            <person name="Palaniappan K."/>
            <person name="Goker M."/>
            <person name="Spring S."/>
            <person name="Land M."/>
            <person name="Hauser L."/>
            <person name="Chang Y.J."/>
            <person name="Jeffries C.C."/>
            <person name="Chain P."/>
            <person name="Bristow J."/>
            <person name="Eisen J.A."/>
            <person name="Markowitz V."/>
            <person name="Hugenholtz P."/>
            <person name="Kyrpides N.C."/>
            <person name="Klenk H.P."/>
            <person name="Lapidus A."/>
        </authorList>
    </citation>
    <scope>NUCLEOTIDE SEQUENCE [LARGE SCALE GENOMIC DNA]</scope>
    <source>
        <strain evidence="2">DSM 10331 / JCM 15462 / NBRC 103882 / ICP</strain>
    </source>
</reference>
<name>C7M0A9_ACIFD</name>
<dbReference type="KEGG" id="afo:Afer_1494"/>
<sequence length="81" mass="9484">MALAPRWIEDPLTGLEAELTVVQPYQAHKWYRCPGCNGDIAPGTGHLVVVPTDANDLRRHWHRSCLDWELRHGHRRRHRRT</sequence>
<dbReference type="AlphaFoldDB" id="C7M0A9"/>
<dbReference type="RefSeq" id="WP_015798896.1">
    <property type="nucleotide sequence ID" value="NC_013124.1"/>
</dbReference>
<proteinExistence type="predicted"/>
<keyword evidence="2" id="KW-1185">Reference proteome</keyword>
<accession>C7M0A9</accession>
<protein>
    <recommendedName>
        <fullName evidence="3">ATP/GTP-binding protein</fullName>
    </recommendedName>
</protein>
<evidence type="ECO:0000313" key="2">
    <source>
        <dbReference type="Proteomes" id="UP000000771"/>
    </source>
</evidence>
<organism evidence="1 2">
    <name type="scientific">Acidimicrobium ferrooxidans (strain DSM 10331 / JCM 15462 / NBRC 103882 / ICP)</name>
    <dbReference type="NCBI Taxonomy" id="525909"/>
    <lineage>
        <taxon>Bacteria</taxon>
        <taxon>Bacillati</taxon>
        <taxon>Actinomycetota</taxon>
        <taxon>Acidimicrobiia</taxon>
        <taxon>Acidimicrobiales</taxon>
        <taxon>Acidimicrobiaceae</taxon>
        <taxon>Acidimicrobium</taxon>
    </lineage>
</organism>
<dbReference type="OrthoDB" id="3381577at2"/>
<gene>
    <name evidence="1" type="ordered locus">Afer_1494</name>
</gene>
<dbReference type="STRING" id="525909.Afer_1494"/>
<dbReference type="EMBL" id="CP001631">
    <property type="protein sequence ID" value="ACU54417.1"/>
    <property type="molecule type" value="Genomic_DNA"/>
</dbReference>
<evidence type="ECO:0000313" key="1">
    <source>
        <dbReference type="EMBL" id="ACU54417.1"/>
    </source>
</evidence>
<evidence type="ECO:0008006" key="3">
    <source>
        <dbReference type="Google" id="ProtNLM"/>
    </source>
</evidence>
<dbReference type="Proteomes" id="UP000000771">
    <property type="component" value="Chromosome"/>
</dbReference>